<proteinExistence type="predicted"/>
<feature type="chain" id="PRO_5003898575" description="Pv-fam-d protein" evidence="2">
    <location>
        <begin position="19"/>
        <end position="190"/>
    </location>
</feature>
<dbReference type="EMBL" id="DF157649">
    <property type="protein sequence ID" value="GAB69713.1"/>
    <property type="molecule type" value="Genomic_DNA"/>
</dbReference>
<dbReference type="RefSeq" id="XP_004227931.1">
    <property type="nucleotide sequence ID" value="XM_004227883.1"/>
</dbReference>
<name>K6UNQ7_PLACD</name>
<keyword evidence="4" id="KW-1185">Reference proteome</keyword>
<feature type="transmembrane region" description="Helical" evidence="1">
    <location>
        <begin position="126"/>
        <end position="149"/>
    </location>
</feature>
<feature type="transmembrane region" description="Helical" evidence="1">
    <location>
        <begin position="155"/>
        <end position="181"/>
    </location>
</feature>
<feature type="signal peptide" evidence="2">
    <location>
        <begin position="1"/>
        <end position="18"/>
    </location>
</feature>
<dbReference type="OrthoDB" id="389495at2759"/>
<evidence type="ECO:0008006" key="5">
    <source>
        <dbReference type="Google" id="ProtNLM"/>
    </source>
</evidence>
<dbReference type="KEGG" id="pcy:PCYB_004620"/>
<evidence type="ECO:0000256" key="2">
    <source>
        <dbReference type="SAM" id="SignalP"/>
    </source>
</evidence>
<accession>K6UNQ7</accession>
<reference evidence="3 4" key="1">
    <citation type="journal article" date="2012" name="Nat. Genet.">
        <title>Plasmodium cynomolgi genome sequences provide insight into Plasmodium vivax and the monkey malaria clade.</title>
        <authorList>
            <person name="Tachibana S."/>
            <person name="Sullivan S.A."/>
            <person name="Kawai S."/>
            <person name="Nakamura S."/>
            <person name="Kim H.R."/>
            <person name="Goto N."/>
            <person name="Arisue N."/>
            <person name="Palacpac N.M.Q."/>
            <person name="Honma H."/>
            <person name="Yagi M."/>
            <person name="Tougan T."/>
            <person name="Katakai Y."/>
            <person name="Kaneko O."/>
            <person name="Mita T."/>
            <person name="Kita K."/>
            <person name="Yasutomi Y."/>
            <person name="Sutton P.L."/>
            <person name="Shakhbatyan R."/>
            <person name="Horii T."/>
            <person name="Yasunaga T."/>
            <person name="Barnwell J.W."/>
            <person name="Escalante A.A."/>
            <person name="Carlton J.M."/>
            <person name="Tanabe K."/>
        </authorList>
    </citation>
    <scope>NUCLEOTIDE SEQUENCE [LARGE SCALE GENOMIC DNA]</scope>
    <source>
        <strain evidence="3 4">B</strain>
    </source>
</reference>
<dbReference type="PhylomeDB" id="K6UNQ7"/>
<dbReference type="AlphaFoldDB" id="K6UNQ7"/>
<keyword evidence="1" id="KW-1133">Transmembrane helix</keyword>
<organism evidence="3 4">
    <name type="scientific">Plasmodium cynomolgi (strain B)</name>
    <dbReference type="NCBI Taxonomy" id="1120755"/>
    <lineage>
        <taxon>Eukaryota</taxon>
        <taxon>Sar</taxon>
        <taxon>Alveolata</taxon>
        <taxon>Apicomplexa</taxon>
        <taxon>Aconoidasida</taxon>
        <taxon>Haemosporida</taxon>
        <taxon>Plasmodiidae</taxon>
        <taxon>Plasmodium</taxon>
        <taxon>Plasmodium (Plasmodium)</taxon>
    </lineage>
</organism>
<protein>
    <recommendedName>
        <fullName evidence="5">Pv-fam-d protein</fullName>
    </recommendedName>
</protein>
<keyword evidence="2" id="KW-0732">Signal</keyword>
<dbReference type="VEuPathDB" id="PlasmoDB:PCYB_004620"/>
<gene>
    <name evidence="3" type="ORF">PCYB_004620</name>
</gene>
<evidence type="ECO:0000256" key="1">
    <source>
        <dbReference type="SAM" id="Phobius"/>
    </source>
</evidence>
<dbReference type="GeneID" id="14696255"/>
<evidence type="ECO:0000313" key="3">
    <source>
        <dbReference type="EMBL" id="GAB69713.1"/>
    </source>
</evidence>
<dbReference type="Proteomes" id="UP000006319">
    <property type="component" value="Unassembled WGS sequence"/>
</dbReference>
<evidence type="ECO:0000313" key="4">
    <source>
        <dbReference type="Proteomes" id="UP000006319"/>
    </source>
</evidence>
<sequence length="190" mass="21716">MISLAKLSIFIFVMCSWQYPNYVTELVTSWGNGTSQNDTLDVRISRSLKGETDIETGQQNKFSANSSGAFLKNTELGKESRKLDSMVELKKLSDIKNKAEDERMEIKSKGFSNESEYSRRKKKENLFLFLAYSVPYPLALYCVYLIVVSSNSVPYSWVTCGIAIPAFIGFVLLFLFLVSYYPFKRIKNIK</sequence>
<keyword evidence="1" id="KW-0812">Transmembrane</keyword>
<keyword evidence="1" id="KW-0472">Membrane</keyword>